<dbReference type="PATRIC" id="fig|1217675.3.peg.3004"/>
<gene>
    <name evidence="1" type="ORF">F965_03101</name>
</gene>
<comment type="caution">
    <text evidence="1">The sequence shown here is derived from an EMBL/GenBank/DDBJ whole genome shotgun (WGS) entry which is preliminary data.</text>
</comment>
<dbReference type="HOGENOM" id="CLU_095998_1_0_6"/>
<reference evidence="1 2" key="1">
    <citation type="submission" date="2013-02" db="EMBL/GenBank/DDBJ databases">
        <title>The Genome Sequence of Acinetobacter schindleri NIPH 900.</title>
        <authorList>
            <consortium name="The Broad Institute Genome Sequencing Platform"/>
            <consortium name="The Broad Institute Genome Sequencing Center for Infectious Disease"/>
            <person name="Cerqueira G."/>
            <person name="Feldgarden M."/>
            <person name="Courvalin P."/>
            <person name="Perichon B."/>
            <person name="Grillot-Courvalin C."/>
            <person name="Clermont D."/>
            <person name="Rocha E."/>
            <person name="Yoon E.-J."/>
            <person name="Nemec A."/>
            <person name="Walker B."/>
            <person name="Young S.K."/>
            <person name="Zeng Q."/>
            <person name="Gargeya S."/>
            <person name="Fitzgerald M."/>
            <person name="Haas B."/>
            <person name="Abouelleil A."/>
            <person name="Alvarado L."/>
            <person name="Arachchi H.M."/>
            <person name="Berlin A.M."/>
            <person name="Chapman S.B."/>
            <person name="Dewar J."/>
            <person name="Goldberg J."/>
            <person name="Griggs A."/>
            <person name="Gujja S."/>
            <person name="Hansen M."/>
            <person name="Howarth C."/>
            <person name="Imamovic A."/>
            <person name="Larimer J."/>
            <person name="McCowan C."/>
            <person name="Murphy C."/>
            <person name="Neiman D."/>
            <person name="Pearson M."/>
            <person name="Priest M."/>
            <person name="Roberts A."/>
            <person name="Saif S."/>
            <person name="Shea T."/>
            <person name="Sisk P."/>
            <person name="Sykes S."/>
            <person name="Wortman J."/>
            <person name="Nusbaum C."/>
            <person name="Birren B."/>
        </authorList>
    </citation>
    <scope>NUCLEOTIDE SEQUENCE [LARGE SCALE GENOMIC DNA]</scope>
    <source>
        <strain evidence="1 2">NIPH 900</strain>
    </source>
</reference>
<evidence type="ECO:0000313" key="2">
    <source>
        <dbReference type="Proteomes" id="UP000018438"/>
    </source>
</evidence>
<dbReference type="RefSeq" id="WP_004810846.1">
    <property type="nucleotide sequence ID" value="NZ_KB849445.1"/>
</dbReference>
<protein>
    <recommendedName>
        <fullName evidence="3">DUF4157 domain-containing protein</fullName>
    </recommendedName>
</protein>
<dbReference type="EMBL" id="APPI01000025">
    <property type="protein sequence ID" value="ENV11611.1"/>
    <property type="molecule type" value="Genomic_DNA"/>
</dbReference>
<sequence length="164" mass="19537">MPYRFLFLLLRLIRFPQFKCRQLTAGEIQMCRSVFGDRIDYGKVHVMNHPFLPWQPKHILMAPSGYIHVRNALFKDDYSKETASYRAVFIHEMTHIFQYQHGINVVLRGAILQTAYFLSFGRYNPYQYSYIPGKSFWTYNIEQQGDIARDIYLQKLPNIIQETD</sequence>
<accession>N8WI37</accession>
<name>N8WI37_9GAMM</name>
<evidence type="ECO:0000313" key="1">
    <source>
        <dbReference type="EMBL" id="ENV11611.1"/>
    </source>
</evidence>
<dbReference type="AlphaFoldDB" id="N8WI37"/>
<evidence type="ECO:0008006" key="3">
    <source>
        <dbReference type="Google" id="ProtNLM"/>
    </source>
</evidence>
<proteinExistence type="predicted"/>
<dbReference type="Proteomes" id="UP000018438">
    <property type="component" value="Unassembled WGS sequence"/>
</dbReference>
<keyword evidence="2" id="KW-1185">Reference proteome</keyword>
<organism evidence="1 2">
    <name type="scientific">Acinetobacter schindleri NIPH 900</name>
    <dbReference type="NCBI Taxonomy" id="1217675"/>
    <lineage>
        <taxon>Bacteria</taxon>
        <taxon>Pseudomonadati</taxon>
        <taxon>Pseudomonadota</taxon>
        <taxon>Gammaproteobacteria</taxon>
        <taxon>Moraxellales</taxon>
        <taxon>Moraxellaceae</taxon>
        <taxon>Acinetobacter</taxon>
    </lineage>
</organism>